<keyword evidence="1" id="KW-0732">Signal</keyword>
<feature type="chain" id="PRO_5001516800" evidence="1">
    <location>
        <begin position="19"/>
        <end position="94"/>
    </location>
</feature>
<organism evidence="2">
    <name type="scientific">Amblyomma triste</name>
    <name type="common">Neotropical tick</name>
    <dbReference type="NCBI Taxonomy" id="251400"/>
    <lineage>
        <taxon>Eukaryota</taxon>
        <taxon>Metazoa</taxon>
        <taxon>Ecdysozoa</taxon>
        <taxon>Arthropoda</taxon>
        <taxon>Chelicerata</taxon>
        <taxon>Arachnida</taxon>
        <taxon>Acari</taxon>
        <taxon>Parasitiformes</taxon>
        <taxon>Ixodida</taxon>
        <taxon>Ixodoidea</taxon>
        <taxon>Ixodidae</taxon>
        <taxon>Amblyomminae</taxon>
        <taxon>Amblyomma</taxon>
    </lineage>
</organism>
<accession>A0A023G3U6</accession>
<dbReference type="EMBL" id="GBBM01007875">
    <property type="protein sequence ID" value="JAC27543.1"/>
    <property type="molecule type" value="mRNA"/>
</dbReference>
<evidence type="ECO:0000313" key="2">
    <source>
        <dbReference type="EMBL" id="JAC27543.1"/>
    </source>
</evidence>
<sequence length="94" mass="10310">MSLKLCAFIVSCITGIHCLVVVGFNDCITPTSTSCRMSRRTQPLAKTETMHPIHHAQRGTMLATAAFCFHFEKATRKKKSLLLNAHQAIPVLGA</sequence>
<evidence type="ECO:0000256" key="1">
    <source>
        <dbReference type="SAM" id="SignalP"/>
    </source>
</evidence>
<proteinExistence type="evidence at transcript level"/>
<feature type="signal peptide" evidence="1">
    <location>
        <begin position="1"/>
        <end position="18"/>
    </location>
</feature>
<dbReference type="AlphaFoldDB" id="A0A023G3U6"/>
<protein>
    <submittedName>
        <fullName evidence="2">Putative secreted protein</fullName>
    </submittedName>
</protein>
<name>A0A023G3U6_AMBTT</name>
<reference evidence="2" key="1">
    <citation type="submission" date="2014-03" db="EMBL/GenBank/DDBJ databases">
        <title>The sialotranscriptome of Amblyomma triste, Amblyomma parvum and Amblyomma cajennense ticks, uncovered by 454-based RNA-seq.</title>
        <authorList>
            <person name="Garcia G.R."/>
            <person name="Gardinassi L.G."/>
            <person name="Ribeiro J.M."/>
            <person name="Anatriello E."/>
            <person name="Ferreira B.R."/>
            <person name="Moreira H.N."/>
            <person name="Mafra C."/>
            <person name="Olegario M.M."/>
            <person name="Szabo P.J."/>
            <person name="Miranda-Santos I.K."/>
            <person name="Maruyama S.R."/>
        </authorList>
    </citation>
    <scope>NUCLEOTIDE SEQUENCE</scope>
    <source>
        <strain evidence="2">Mato Grasso do Sul</strain>
        <tissue evidence="2">Salivary glands</tissue>
    </source>
</reference>